<comment type="catalytic activity">
    <reaction evidence="10">
        <text>guanosine + phosphate = alpha-D-ribose 1-phosphate + guanine</text>
        <dbReference type="Rhea" id="RHEA:13233"/>
        <dbReference type="ChEBI" id="CHEBI:16235"/>
        <dbReference type="ChEBI" id="CHEBI:16750"/>
        <dbReference type="ChEBI" id="CHEBI:43474"/>
        <dbReference type="ChEBI" id="CHEBI:57720"/>
        <dbReference type="EC" id="2.4.2.1"/>
    </reaction>
</comment>
<dbReference type="SUPFAM" id="SSF53167">
    <property type="entry name" value="Purine and uridine phosphorylases"/>
    <property type="match status" value="1"/>
</dbReference>
<dbReference type="Proteomes" id="UP000887563">
    <property type="component" value="Unplaced"/>
</dbReference>
<dbReference type="EC" id="2.4.2.1" evidence="3"/>
<evidence type="ECO:0000256" key="6">
    <source>
        <dbReference type="ARBA" id="ARBA00022679"/>
    </source>
</evidence>
<name>A0A914L582_MELIC</name>
<dbReference type="PANTHER" id="PTHR11904">
    <property type="entry name" value="METHYLTHIOADENOSINE/PURINE NUCLEOSIDE PHOSPHORYLASE"/>
    <property type="match status" value="1"/>
</dbReference>
<evidence type="ECO:0000256" key="7">
    <source>
        <dbReference type="ARBA" id="ARBA00023918"/>
    </source>
</evidence>
<sequence length="338" mass="37538">MSTLSIKNLNNCHNIENNKSAKILPFNDIIQQKTFKSSPFSFIRKKCFRKKINPNNYNDLIWLSKRIISIAGIKNDFPQIGIICGSGLNNLADRMEKPIIIPFDKLPGFPLPSVIGHKGNVIFGWLGGKYCICLQGRFHPYEHNMDMSLCTMPVRLMALMGVRTLIASNAAGGVNPDLNIGDLMILKDHIFMPGLVGFSPLVGLNDPRFGNRFVSMQNAYDQKLRQKAFALAKNFGISIKEGVYLMNAGPHYETMAEVSLAAKLGADAVGMSTCHEVMVARQLGLRCFAFSLITNCSSLDLDNPMDISHSDVLEIGRKISERASEWIAQLIDNLDNDL</sequence>
<dbReference type="WBParaSite" id="Minc3s00281g09304">
    <property type="protein sequence ID" value="Minc3s00281g09304"/>
    <property type="gene ID" value="Minc3s00281g09304"/>
</dbReference>
<evidence type="ECO:0000313" key="14">
    <source>
        <dbReference type="Proteomes" id="UP000887563"/>
    </source>
</evidence>
<dbReference type="Gene3D" id="3.40.50.1580">
    <property type="entry name" value="Nucleoside phosphorylase domain"/>
    <property type="match status" value="1"/>
</dbReference>
<dbReference type="InterPro" id="IPR011270">
    <property type="entry name" value="Pur_Nuc_Pase_Ino/Guo-sp"/>
</dbReference>
<evidence type="ECO:0000256" key="1">
    <source>
        <dbReference type="ARBA" id="ARBA00005058"/>
    </source>
</evidence>
<dbReference type="PANTHER" id="PTHR11904:SF9">
    <property type="entry name" value="PURINE NUCLEOSIDE PHOSPHORYLASE-RELATED"/>
    <property type="match status" value="1"/>
</dbReference>
<accession>A0A914L582</accession>
<dbReference type="AlphaFoldDB" id="A0A914L582"/>
<dbReference type="GO" id="GO:0005737">
    <property type="term" value="C:cytoplasm"/>
    <property type="evidence" value="ECO:0007669"/>
    <property type="project" value="TreeGrafter"/>
</dbReference>
<protein>
    <recommendedName>
        <fullName evidence="4">Purine nucleoside phosphorylase</fullName>
        <ecNumber evidence="3">2.4.2.1</ecNumber>
    </recommendedName>
    <alternativeName>
        <fullName evidence="12">Inosine phosphorylase</fullName>
    </alternativeName>
    <alternativeName>
        <fullName evidence="11">Inosine-guanosine phosphorylase</fullName>
    </alternativeName>
</protein>
<dbReference type="CDD" id="cd09009">
    <property type="entry name" value="PNP-EcPNPII_like"/>
    <property type="match status" value="1"/>
</dbReference>
<evidence type="ECO:0000256" key="5">
    <source>
        <dbReference type="ARBA" id="ARBA00022676"/>
    </source>
</evidence>
<dbReference type="NCBIfam" id="NF006054">
    <property type="entry name" value="PRK08202.1"/>
    <property type="match status" value="1"/>
</dbReference>
<dbReference type="GO" id="GO:0004731">
    <property type="term" value="F:purine-nucleoside phosphorylase activity"/>
    <property type="evidence" value="ECO:0007669"/>
    <property type="project" value="UniProtKB-EC"/>
</dbReference>
<dbReference type="NCBIfam" id="TIGR01697">
    <property type="entry name" value="PNPH-PUNA-XAPA"/>
    <property type="match status" value="1"/>
</dbReference>
<keyword evidence="6" id="KW-0808">Transferase</keyword>
<dbReference type="InterPro" id="IPR035994">
    <property type="entry name" value="Nucleoside_phosphorylase_sf"/>
</dbReference>
<comment type="catalytic activity">
    <reaction evidence="8">
        <text>2'-deoxyguanosine + phosphate = 2-deoxy-alpha-D-ribose 1-phosphate + guanine</text>
        <dbReference type="Rhea" id="RHEA:27738"/>
        <dbReference type="ChEBI" id="CHEBI:16235"/>
        <dbReference type="ChEBI" id="CHEBI:17172"/>
        <dbReference type="ChEBI" id="CHEBI:43474"/>
        <dbReference type="ChEBI" id="CHEBI:57259"/>
        <dbReference type="EC" id="2.4.2.1"/>
    </reaction>
</comment>
<comment type="pathway">
    <text evidence="1">Purine metabolism; purine nucleoside salvage.</text>
</comment>
<evidence type="ECO:0000256" key="12">
    <source>
        <dbReference type="ARBA" id="ARBA00033072"/>
    </source>
</evidence>
<evidence type="ECO:0000256" key="8">
    <source>
        <dbReference type="ARBA" id="ARBA00023929"/>
    </source>
</evidence>
<dbReference type="InterPro" id="IPR011268">
    <property type="entry name" value="Purine_phosphorylase"/>
</dbReference>
<reference evidence="15" key="1">
    <citation type="submission" date="2022-11" db="UniProtKB">
        <authorList>
            <consortium name="WormBaseParasite"/>
        </authorList>
    </citation>
    <scope>IDENTIFICATION</scope>
</reference>
<evidence type="ECO:0000256" key="3">
    <source>
        <dbReference type="ARBA" id="ARBA00011886"/>
    </source>
</evidence>
<dbReference type="GO" id="GO:0009116">
    <property type="term" value="P:nucleoside metabolic process"/>
    <property type="evidence" value="ECO:0007669"/>
    <property type="project" value="InterPro"/>
</dbReference>
<organism evidence="14 15">
    <name type="scientific">Meloidogyne incognita</name>
    <name type="common">Southern root-knot nematode worm</name>
    <name type="synonym">Oxyuris incognita</name>
    <dbReference type="NCBI Taxonomy" id="6306"/>
    <lineage>
        <taxon>Eukaryota</taxon>
        <taxon>Metazoa</taxon>
        <taxon>Ecdysozoa</taxon>
        <taxon>Nematoda</taxon>
        <taxon>Chromadorea</taxon>
        <taxon>Rhabditida</taxon>
        <taxon>Tylenchina</taxon>
        <taxon>Tylenchomorpha</taxon>
        <taxon>Tylenchoidea</taxon>
        <taxon>Meloidogynidae</taxon>
        <taxon>Meloidogyninae</taxon>
        <taxon>Meloidogyne</taxon>
        <taxon>Meloidogyne incognita group</taxon>
    </lineage>
</organism>
<evidence type="ECO:0000256" key="4">
    <source>
        <dbReference type="ARBA" id="ARBA00013834"/>
    </source>
</evidence>
<comment type="catalytic activity">
    <reaction evidence="7">
        <text>inosine + phosphate = alpha-D-ribose 1-phosphate + hypoxanthine</text>
        <dbReference type="Rhea" id="RHEA:27646"/>
        <dbReference type="ChEBI" id="CHEBI:17368"/>
        <dbReference type="ChEBI" id="CHEBI:17596"/>
        <dbReference type="ChEBI" id="CHEBI:43474"/>
        <dbReference type="ChEBI" id="CHEBI:57720"/>
        <dbReference type="EC" id="2.4.2.1"/>
    </reaction>
</comment>
<comment type="catalytic activity">
    <reaction evidence="9">
        <text>2'-deoxyinosine + phosphate = 2-deoxy-alpha-D-ribose 1-phosphate + hypoxanthine</text>
        <dbReference type="Rhea" id="RHEA:27750"/>
        <dbReference type="ChEBI" id="CHEBI:17368"/>
        <dbReference type="ChEBI" id="CHEBI:28997"/>
        <dbReference type="ChEBI" id="CHEBI:43474"/>
        <dbReference type="ChEBI" id="CHEBI:57259"/>
        <dbReference type="EC" id="2.4.2.1"/>
    </reaction>
</comment>
<evidence type="ECO:0000256" key="2">
    <source>
        <dbReference type="ARBA" id="ARBA00006751"/>
    </source>
</evidence>
<keyword evidence="14" id="KW-1185">Reference proteome</keyword>
<evidence type="ECO:0000313" key="15">
    <source>
        <dbReference type="WBParaSite" id="Minc3s00281g09304"/>
    </source>
</evidence>
<dbReference type="InterPro" id="IPR000845">
    <property type="entry name" value="Nucleoside_phosphorylase_d"/>
</dbReference>
<evidence type="ECO:0000256" key="9">
    <source>
        <dbReference type="ARBA" id="ARBA00023950"/>
    </source>
</evidence>
<proteinExistence type="inferred from homology"/>
<feature type="domain" description="Nucleoside phosphorylase" evidence="13">
    <location>
        <begin position="80"/>
        <end position="331"/>
    </location>
</feature>
<evidence type="ECO:0000259" key="13">
    <source>
        <dbReference type="Pfam" id="PF01048"/>
    </source>
</evidence>
<dbReference type="Pfam" id="PF01048">
    <property type="entry name" value="PNP_UDP_1"/>
    <property type="match status" value="1"/>
</dbReference>
<comment type="similarity">
    <text evidence="2">Belongs to the PNP/MTAP phosphorylase family.</text>
</comment>
<keyword evidence="5" id="KW-0328">Glycosyltransferase</keyword>
<dbReference type="NCBIfam" id="TIGR01700">
    <property type="entry name" value="PNPH"/>
    <property type="match status" value="1"/>
</dbReference>
<evidence type="ECO:0000256" key="11">
    <source>
        <dbReference type="ARBA" id="ARBA00031036"/>
    </source>
</evidence>
<evidence type="ECO:0000256" key="10">
    <source>
        <dbReference type="ARBA" id="ARBA00023970"/>
    </source>
</evidence>